<comment type="subcellular location">
    <subcellularLocation>
        <location evidence="6">Nucleus</location>
    </subcellularLocation>
</comment>
<evidence type="ECO:0000256" key="1">
    <source>
        <dbReference type="ARBA" id="ARBA00005889"/>
    </source>
</evidence>
<keyword evidence="9" id="KW-1185">Reference proteome</keyword>
<dbReference type="PROSITE" id="PS50966">
    <property type="entry name" value="ZF_SWIM"/>
    <property type="match status" value="1"/>
</dbReference>
<comment type="function">
    <text evidence="6">Putative transcription activator involved in regulating light control of development.</text>
</comment>
<dbReference type="InterPro" id="IPR031052">
    <property type="entry name" value="FHY3/FAR1"/>
</dbReference>
<keyword evidence="2 6" id="KW-0479">Metal-binding</keyword>
<dbReference type="EMBL" id="JBJKBG010000002">
    <property type="protein sequence ID" value="KAL3749248.1"/>
    <property type="molecule type" value="Genomic_DNA"/>
</dbReference>
<comment type="similarity">
    <text evidence="1 6">Belongs to the FHY3/FAR1 family.</text>
</comment>
<dbReference type="GO" id="GO:0006355">
    <property type="term" value="P:regulation of DNA-templated transcription"/>
    <property type="evidence" value="ECO:0007669"/>
    <property type="project" value="UniProtKB-UniRule"/>
</dbReference>
<organism evidence="8 9">
    <name type="scientific">Eucalyptus globulus</name>
    <name type="common">Tasmanian blue gum</name>
    <dbReference type="NCBI Taxonomy" id="34317"/>
    <lineage>
        <taxon>Eukaryota</taxon>
        <taxon>Viridiplantae</taxon>
        <taxon>Streptophyta</taxon>
        <taxon>Embryophyta</taxon>
        <taxon>Tracheophyta</taxon>
        <taxon>Spermatophyta</taxon>
        <taxon>Magnoliopsida</taxon>
        <taxon>eudicotyledons</taxon>
        <taxon>Gunneridae</taxon>
        <taxon>Pentapetalae</taxon>
        <taxon>rosids</taxon>
        <taxon>malvids</taxon>
        <taxon>Myrtales</taxon>
        <taxon>Myrtaceae</taxon>
        <taxon>Myrtoideae</taxon>
        <taxon>Eucalypteae</taxon>
        <taxon>Eucalyptus</taxon>
    </lineage>
</organism>
<dbReference type="InterPro" id="IPR018289">
    <property type="entry name" value="MULE_transposase_dom"/>
</dbReference>
<reference evidence="8 9" key="1">
    <citation type="submission" date="2024-11" db="EMBL/GenBank/DDBJ databases">
        <title>Chromosome-level genome assembly of Eucalyptus globulus Labill. provides insights into its genome evolution.</title>
        <authorList>
            <person name="Li X."/>
        </authorList>
    </citation>
    <scope>NUCLEOTIDE SEQUENCE [LARGE SCALE GENOMIC DNA]</scope>
    <source>
        <strain evidence="8">CL2024</strain>
        <tissue evidence="8">Fresh tender leaves</tissue>
    </source>
</reference>
<protein>
    <recommendedName>
        <fullName evidence="6">Protein FAR1-RELATED SEQUENCE</fullName>
    </recommendedName>
</protein>
<sequence>MVWSRVDRLVCNGRFVCWKEGFQINSRTGRPAFIRVKKSDSGKWENHPANSRCKSSATTARVVDLCLKLVPYAGLKLDLANEAYQYYDTYAGNVEFRVCISQLIHTAMRIKRHDNGRWIVDRYQLEHNHELEMQMKANKGSASRKLCRFTCSQFGDTIIFYASYSQNNYVVPFATFVGVNHHKQLVLLGCALVADELKESFIWLFKTWLRAMSGCHSKLIIADQDDYILQTIAQVFPSSHHRFSIILSPLSSDCKYEYEKCVYQSHIIGEFDVAWDAPQQIWPEGKCLAEGNQIWLKEMYEKCENCMPFFDPYLNSQMSLEEFVVRYEQVWSNVVVMKGKNISIHSTSRHFCRQTDCWKSNVGGFTVFPFSKFSRGNFDKAAVIWKRIVTFCLSNLHVSCGCRMFKLEAVLCGHALRLFQILDIRELPSHYILHRWMSCAEYGTVHDLKSGNSSHENKAKIIWKFGATSFEKYKLAHEIMHEGGRKLCWQR</sequence>
<evidence type="ECO:0000256" key="4">
    <source>
        <dbReference type="ARBA" id="ARBA00022833"/>
    </source>
</evidence>
<dbReference type="SMART" id="SM00575">
    <property type="entry name" value="ZnF_PMZ"/>
    <property type="match status" value="1"/>
</dbReference>
<gene>
    <name evidence="8" type="ORF">ACJRO7_010361</name>
</gene>
<evidence type="ECO:0000313" key="8">
    <source>
        <dbReference type="EMBL" id="KAL3749248.1"/>
    </source>
</evidence>
<evidence type="ECO:0000256" key="5">
    <source>
        <dbReference type="PROSITE-ProRule" id="PRU00325"/>
    </source>
</evidence>
<evidence type="ECO:0000256" key="3">
    <source>
        <dbReference type="ARBA" id="ARBA00022771"/>
    </source>
</evidence>
<evidence type="ECO:0000256" key="6">
    <source>
        <dbReference type="RuleBase" id="RU367018"/>
    </source>
</evidence>
<keyword evidence="3 5" id="KW-0863">Zinc-finger</keyword>
<comment type="caution">
    <text evidence="8">The sequence shown here is derived from an EMBL/GenBank/DDBJ whole genome shotgun (WGS) entry which is preliminary data.</text>
</comment>
<dbReference type="InterPro" id="IPR007527">
    <property type="entry name" value="Znf_SWIM"/>
</dbReference>
<dbReference type="PANTHER" id="PTHR31669:SF149">
    <property type="entry name" value="PROTEIN FAR1-RELATED SEQUENCE 12-RELATED"/>
    <property type="match status" value="1"/>
</dbReference>
<name>A0ABD3LCJ7_EUCGL</name>
<proteinExistence type="inferred from homology"/>
<evidence type="ECO:0000313" key="9">
    <source>
        <dbReference type="Proteomes" id="UP001634007"/>
    </source>
</evidence>
<dbReference type="InterPro" id="IPR006564">
    <property type="entry name" value="Znf_PMZ"/>
</dbReference>
<feature type="domain" description="SWIM-type" evidence="7">
    <location>
        <begin position="385"/>
        <end position="423"/>
    </location>
</feature>
<dbReference type="PANTHER" id="PTHR31669">
    <property type="entry name" value="PROTEIN FAR1-RELATED SEQUENCE 10-RELATED"/>
    <property type="match status" value="1"/>
</dbReference>
<dbReference type="GO" id="GO:0005634">
    <property type="term" value="C:nucleus"/>
    <property type="evidence" value="ECO:0007669"/>
    <property type="project" value="UniProtKB-SubCell"/>
</dbReference>
<keyword evidence="4 6" id="KW-0862">Zinc</keyword>
<accession>A0ABD3LCJ7</accession>
<keyword evidence="6" id="KW-0539">Nucleus</keyword>
<dbReference type="Proteomes" id="UP001634007">
    <property type="component" value="Unassembled WGS sequence"/>
</dbReference>
<evidence type="ECO:0000256" key="2">
    <source>
        <dbReference type="ARBA" id="ARBA00022723"/>
    </source>
</evidence>
<dbReference type="Pfam" id="PF10551">
    <property type="entry name" value="MULE"/>
    <property type="match status" value="1"/>
</dbReference>
<dbReference type="AlphaFoldDB" id="A0ABD3LCJ7"/>
<dbReference type="GO" id="GO:0008270">
    <property type="term" value="F:zinc ion binding"/>
    <property type="evidence" value="ECO:0007669"/>
    <property type="project" value="UniProtKB-UniRule"/>
</dbReference>
<evidence type="ECO:0000259" key="7">
    <source>
        <dbReference type="PROSITE" id="PS50966"/>
    </source>
</evidence>